<dbReference type="InterPro" id="IPR014043">
    <property type="entry name" value="Acyl_transferase_dom"/>
</dbReference>
<dbReference type="Pfam" id="PF00698">
    <property type="entry name" value="Acyl_transf_1"/>
    <property type="match status" value="1"/>
</dbReference>
<sequence>MTMWWRSGRSTKESGRDECDAYFIDQIGISILKIVRENPKESVIDFTNGEQGKKLRQKYMNLMISKDEEVMKQLNDPTVSARAFPTVTEDTPNYVFKSPNGLLLMTHFAQPIIIIYEYVALSCLKFDNPENDLISNAMFCGHSLGEYCALVSLGKILPASQMAFMCFIRGLVMQTCVPRDPITSVTDYGMAAVSPSRVTPTFKIEQLREVMKYVANSCGGRLLEIVNYNVYNDQYVVSGERFCIWQLGMVLDFVNKNPTATLLEIKRFCYANVGTHPRLTTPLEIPRTGAVLQLAGIDVPFHSSLLRKVVPLFRSFLDANLPTPTAFDYVNRLDGRYVCNLYSKEIFSISREYATTIADLSKSPFLLRALNTPSGPDSWDELTPAERARLLLRECLSYQFASAVQWIDAQNTIIKSGVRRVVEIGPAKTLANMMNKSVLRLKDQGKELAEMAEIIAGYESTGTGRAGTIEVLSFDTDRELLFRIPDEEQNSTDDDEDEED</sequence>
<proteinExistence type="predicted"/>
<organism evidence="3 4">
    <name type="scientific">Blattamonas nauphoetae</name>
    <dbReference type="NCBI Taxonomy" id="2049346"/>
    <lineage>
        <taxon>Eukaryota</taxon>
        <taxon>Metamonada</taxon>
        <taxon>Preaxostyla</taxon>
        <taxon>Oxymonadida</taxon>
        <taxon>Blattamonas</taxon>
    </lineage>
</organism>
<dbReference type="InterPro" id="IPR050830">
    <property type="entry name" value="Fungal_FAS"/>
</dbReference>
<dbReference type="InterPro" id="IPR003965">
    <property type="entry name" value="Fatty_acid_synthase"/>
</dbReference>
<dbReference type="PANTHER" id="PTHR10982">
    <property type="entry name" value="MALONYL COA-ACYL CARRIER PROTEIN TRANSACYLASE"/>
    <property type="match status" value="1"/>
</dbReference>
<keyword evidence="4" id="KW-1185">Reference proteome</keyword>
<keyword evidence="3" id="KW-0378">Hydrolase</keyword>
<dbReference type="Proteomes" id="UP001281761">
    <property type="component" value="Unassembled WGS sequence"/>
</dbReference>
<dbReference type="EC" id="3.1.2.14" evidence="3"/>
<evidence type="ECO:0000256" key="1">
    <source>
        <dbReference type="ARBA" id="ARBA00022679"/>
    </source>
</evidence>
<dbReference type="Gene3D" id="3.90.25.70">
    <property type="match status" value="1"/>
</dbReference>
<comment type="caution">
    <text evidence="3">The sequence shown here is derived from an EMBL/GenBank/DDBJ whole genome shotgun (WGS) entry which is preliminary data.</text>
</comment>
<dbReference type="SUPFAM" id="SSF52151">
    <property type="entry name" value="FabD/lysophospholipase-like"/>
    <property type="match status" value="2"/>
</dbReference>
<protein>
    <submittedName>
        <fullName evidence="3">Fatty acid synthase subunit beta</fullName>
        <ecNumber evidence="3">3.1.2.14</ecNumber>
    </submittedName>
</protein>
<dbReference type="GO" id="GO:0016297">
    <property type="term" value="F:fatty acyl-[ACP] hydrolase activity"/>
    <property type="evidence" value="ECO:0007669"/>
    <property type="project" value="UniProtKB-EC"/>
</dbReference>
<dbReference type="PANTHER" id="PTHR10982:SF21">
    <property type="entry name" value="FATTY ACID SYNTHASE SUBUNIT BETA"/>
    <property type="match status" value="1"/>
</dbReference>
<keyword evidence="1" id="KW-0808">Transferase</keyword>
<dbReference type="Gene3D" id="3.30.70.3330">
    <property type="match status" value="1"/>
</dbReference>
<evidence type="ECO:0000313" key="4">
    <source>
        <dbReference type="Proteomes" id="UP001281761"/>
    </source>
</evidence>
<evidence type="ECO:0000313" key="3">
    <source>
        <dbReference type="EMBL" id="KAK2956185.1"/>
    </source>
</evidence>
<dbReference type="EMBL" id="JARBJD010000058">
    <property type="protein sequence ID" value="KAK2956185.1"/>
    <property type="molecule type" value="Genomic_DNA"/>
</dbReference>
<dbReference type="Gene3D" id="6.10.60.10">
    <property type="match status" value="1"/>
</dbReference>
<name>A0ABQ9XXI1_9EUKA</name>
<dbReference type="InterPro" id="IPR016035">
    <property type="entry name" value="Acyl_Trfase/lysoPLipase"/>
</dbReference>
<accession>A0ABQ9XXI1</accession>
<gene>
    <name evidence="3" type="ORF">BLNAU_8749</name>
</gene>
<reference evidence="3 4" key="1">
    <citation type="journal article" date="2022" name="bioRxiv">
        <title>Genomics of Preaxostyla Flagellates Illuminates Evolutionary Transitions and the Path Towards Mitochondrial Loss.</title>
        <authorList>
            <person name="Novak L.V.F."/>
            <person name="Treitli S.C."/>
            <person name="Pyrih J."/>
            <person name="Halakuc P."/>
            <person name="Pipaliya S.V."/>
            <person name="Vacek V."/>
            <person name="Brzon O."/>
            <person name="Soukal P."/>
            <person name="Eme L."/>
            <person name="Dacks J.B."/>
            <person name="Karnkowska A."/>
            <person name="Elias M."/>
            <person name="Hampl V."/>
        </authorList>
    </citation>
    <scope>NUCLEOTIDE SEQUENCE [LARGE SCALE GENOMIC DNA]</scope>
    <source>
        <strain evidence="3">NAU3</strain>
        <tissue evidence="3">Gut</tissue>
    </source>
</reference>
<dbReference type="PRINTS" id="PR01483">
    <property type="entry name" value="FASYNTHASE"/>
</dbReference>
<evidence type="ECO:0000259" key="2">
    <source>
        <dbReference type="Pfam" id="PF00698"/>
    </source>
</evidence>
<feature type="domain" description="Malonyl-CoA:ACP transacylase (MAT)" evidence="2">
    <location>
        <begin position="17"/>
        <end position="314"/>
    </location>
</feature>